<accession>A0A0F9PXI9</accession>
<reference evidence="1" key="1">
    <citation type="journal article" date="2015" name="Nature">
        <title>Complex archaea that bridge the gap between prokaryotes and eukaryotes.</title>
        <authorList>
            <person name="Spang A."/>
            <person name="Saw J.H."/>
            <person name="Jorgensen S.L."/>
            <person name="Zaremba-Niedzwiedzka K."/>
            <person name="Martijn J."/>
            <person name="Lind A.E."/>
            <person name="van Eijk R."/>
            <person name="Schleper C."/>
            <person name="Guy L."/>
            <person name="Ettema T.J."/>
        </authorList>
    </citation>
    <scope>NUCLEOTIDE SEQUENCE</scope>
</reference>
<dbReference type="AlphaFoldDB" id="A0A0F9PXI9"/>
<organism evidence="1">
    <name type="scientific">marine sediment metagenome</name>
    <dbReference type="NCBI Taxonomy" id="412755"/>
    <lineage>
        <taxon>unclassified sequences</taxon>
        <taxon>metagenomes</taxon>
        <taxon>ecological metagenomes</taxon>
    </lineage>
</organism>
<evidence type="ECO:0000313" key="1">
    <source>
        <dbReference type="EMBL" id="KKN34949.1"/>
    </source>
</evidence>
<protein>
    <submittedName>
        <fullName evidence="1">Uncharacterized protein</fullName>
    </submittedName>
</protein>
<name>A0A0F9PXI9_9ZZZZ</name>
<dbReference type="InterPro" id="IPR043721">
    <property type="entry name" value="DUF5662"/>
</dbReference>
<comment type="caution">
    <text evidence="1">The sequence shown here is derived from an EMBL/GenBank/DDBJ whole genome shotgun (WGS) entry which is preliminary data.</text>
</comment>
<dbReference type="Pfam" id="PF18907">
    <property type="entry name" value="DUF5662"/>
    <property type="match status" value="1"/>
</dbReference>
<sequence length="56" mass="6800">MKDNAQFKTMRHIETVRNYLNGVIREFTLRQEQHDQSKLQEPELPIFNVYTHKLRG</sequence>
<proteinExistence type="predicted"/>
<gene>
    <name evidence="1" type="ORF">LCGC14_0788900</name>
</gene>
<dbReference type="EMBL" id="LAZR01002075">
    <property type="protein sequence ID" value="KKN34949.1"/>
    <property type="molecule type" value="Genomic_DNA"/>
</dbReference>